<gene>
    <name evidence="10" type="ORF">GV64_17940</name>
</gene>
<dbReference type="Gene3D" id="3.90.380.10">
    <property type="entry name" value="Naphthalene 1,2-dioxygenase Alpha Subunit, Chain A, domain 1"/>
    <property type="match status" value="1"/>
</dbReference>
<accession>A0A081KDY3</accession>
<evidence type="ECO:0000256" key="7">
    <source>
        <dbReference type="ARBA" id="ARBA00023014"/>
    </source>
</evidence>
<dbReference type="PANTHER" id="PTHR43756">
    <property type="entry name" value="CHOLINE MONOOXYGENASE, CHLOROPLASTIC"/>
    <property type="match status" value="1"/>
</dbReference>
<dbReference type="SUPFAM" id="SSF55961">
    <property type="entry name" value="Bet v1-like"/>
    <property type="match status" value="1"/>
</dbReference>
<keyword evidence="4" id="KW-0223">Dioxygenase</keyword>
<dbReference type="InterPro" id="IPR001663">
    <property type="entry name" value="Rng_hydr_dOase-A"/>
</dbReference>
<dbReference type="Pfam" id="PF00355">
    <property type="entry name" value="Rieske"/>
    <property type="match status" value="1"/>
</dbReference>
<keyword evidence="7" id="KW-0411">Iron-sulfur</keyword>
<keyword evidence="11" id="KW-1185">Reference proteome</keyword>
<dbReference type="GO" id="GO:0051537">
    <property type="term" value="F:2 iron, 2 sulfur cluster binding"/>
    <property type="evidence" value="ECO:0007669"/>
    <property type="project" value="UniProtKB-KW"/>
</dbReference>
<dbReference type="InterPro" id="IPR015879">
    <property type="entry name" value="Ring_hydroxy_dOase_asu_C_dom"/>
</dbReference>
<evidence type="ECO:0000259" key="9">
    <source>
        <dbReference type="PROSITE" id="PS51296"/>
    </source>
</evidence>
<organism evidence="10 11">
    <name type="scientific">Endozoicomonas elysicola</name>
    <dbReference type="NCBI Taxonomy" id="305900"/>
    <lineage>
        <taxon>Bacteria</taxon>
        <taxon>Pseudomonadati</taxon>
        <taxon>Pseudomonadota</taxon>
        <taxon>Gammaproteobacteria</taxon>
        <taxon>Oceanospirillales</taxon>
        <taxon>Endozoicomonadaceae</taxon>
        <taxon>Endozoicomonas</taxon>
    </lineage>
</organism>
<dbReference type="PROSITE" id="PS00570">
    <property type="entry name" value="RING_HYDROXYL_ALPHA"/>
    <property type="match status" value="1"/>
</dbReference>
<dbReference type="GO" id="GO:0005506">
    <property type="term" value="F:iron ion binding"/>
    <property type="evidence" value="ECO:0007669"/>
    <property type="project" value="InterPro"/>
</dbReference>
<comment type="caution">
    <text evidence="10">The sequence shown here is derived from an EMBL/GenBank/DDBJ whole genome shotgun (WGS) entry which is preliminary data.</text>
</comment>
<evidence type="ECO:0000313" key="11">
    <source>
        <dbReference type="Proteomes" id="UP000027997"/>
    </source>
</evidence>
<dbReference type="EMBL" id="JOJP01000001">
    <property type="protein sequence ID" value="KEI72359.1"/>
    <property type="molecule type" value="Genomic_DNA"/>
</dbReference>
<evidence type="ECO:0000256" key="1">
    <source>
        <dbReference type="ARBA" id="ARBA00008751"/>
    </source>
</evidence>
<dbReference type="Proteomes" id="UP000027997">
    <property type="component" value="Unassembled WGS sequence"/>
</dbReference>
<name>A0A081KDY3_9GAMM</name>
<evidence type="ECO:0000256" key="2">
    <source>
        <dbReference type="ARBA" id="ARBA00022714"/>
    </source>
</evidence>
<keyword evidence="3" id="KW-0479">Metal-binding</keyword>
<keyword evidence="6" id="KW-0408">Iron</keyword>
<feature type="domain" description="Rieske" evidence="9">
    <location>
        <begin position="42"/>
        <end position="139"/>
    </location>
</feature>
<dbReference type="STRING" id="305900.GV64_17940"/>
<keyword evidence="8" id="KW-0520">NAD</keyword>
<dbReference type="Gene3D" id="2.102.10.10">
    <property type="entry name" value="Rieske [2Fe-2S] iron-sulphur domain"/>
    <property type="match status" value="1"/>
</dbReference>
<proteinExistence type="inferred from homology"/>
<evidence type="ECO:0000256" key="3">
    <source>
        <dbReference type="ARBA" id="ARBA00022723"/>
    </source>
</evidence>
<evidence type="ECO:0000256" key="6">
    <source>
        <dbReference type="ARBA" id="ARBA00023004"/>
    </source>
</evidence>
<dbReference type="AlphaFoldDB" id="A0A081KDY3"/>
<dbReference type="PRINTS" id="PR00090">
    <property type="entry name" value="RNGDIOXGNASE"/>
</dbReference>
<dbReference type="PANTHER" id="PTHR43756:SF1">
    <property type="entry name" value="3-PHENYLPROPIONATE_CINNAMIC ACID DIOXYGENASE SUBUNIT ALPHA"/>
    <property type="match status" value="1"/>
</dbReference>
<dbReference type="Pfam" id="PF00848">
    <property type="entry name" value="Ring_hydroxyl_A"/>
    <property type="match status" value="1"/>
</dbReference>
<dbReference type="eggNOG" id="COG4638">
    <property type="taxonomic scope" value="Bacteria"/>
</dbReference>
<dbReference type="GO" id="GO:0051213">
    <property type="term" value="F:dioxygenase activity"/>
    <property type="evidence" value="ECO:0007669"/>
    <property type="project" value="UniProtKB-KW"/>
</dbReference>
<dbReference type="InterPro" id="IPR017941">
    <property type="entry name" value="Rieske_2Fe-2S"/>
</dbReference>
<dbReference type="RefSeq" id="WP_020583719.1">
    <property type="nucleotide sequence ID" value="NZ_JOJP01000001.1"/>
</dbReference>
<evidence type="ECO:0000256" key="4">
    <source>
        <dbReference type="ARBA" id="ARBA00022964"/>
    </source>
</evidence>
<reference evidence="10 11" key="1">
    <citation type="submission" date="2014-06" db="EMBL/GenBank/DDBJ databases">
        <title>Whole Genome Sequences of Three Symbiotic Endozoicomonas Bacteria.</title>
        <authorList>
            <person name="Neave M.J."/>
            <person name="Apprill A."/>
            <person name="Voolstra C.R."/>
        </authorList>
    </citation>
    <scope>NUCLEOTIDE SEQUENCE [LARGE SCALE GENOMIC DNA]</scope>
    <source>
        <strain evidence="10 11">DSM 22380</strain>
    </source>
</reference>
<evidence type="ECO:0000256" key="8">
    <source>
        <dbReference type="ARBA" id="ARBA00023027"/>
    </source>
</evidence>
<comment type="similarity">
    <text evidence="1">Belongs to the bacterial ring-hydroxylating dioxygenase alpha subunit family.</text>
</comment>
<dbReference type="PROSITE" id="PS51296">
    <property type="entry name" value="RIESKE"/>
    <property type="match status" value="1"/>
</dbReference>
<keyword evidence="2" id="KW-0001">2Fe-2S</keyword>
<dbReference type="CDD" id="cd03469">
    <property type="entry name" value="Rieske_RO_Alpha_N"/>
    <property type="match status" value="1"/>
</dbReference>
<dbReference type="InterPro" id="IPR036922">
    <property type="entry name" value="Rieske_2Fe-2S_sf"/>
</dbReference>
<dbReference type="InterPro" id="IPR015881">
    <property type="entry name" value="ARHD_Rieske_2Fe_2S"/>
</dbReference>
<sequence>MPMDLPLSKLVSDDGSHVHRKIFTDPALYELEKQHIFSKTWIYMGHESQIPKVGDFITSFIAETPVIVSRAGDKEIYVTINSCSHRGVPVCRADQGNTRRFVCPYHSWTFNNKGDLVSIPQERKVCNKPDKAELGLKRVPRVETYKGLIFACMDENVEPLTDFLGEMAWYLDCFFDRFDGGIEVIGSPHKWTINCNWKLPVENHLGDIGHGPYLHGSILQGTPQVQELEDTGLNVVPKPGHGLSVRLMPEGTPDEMCMFGMDGVAGMDPEVNQYLRESHKKVTERLGEVRSRLKPLCYSVFPNLSFLWPNMTLRTSHPRGPGQIEYWSWFVIEKNAPEHIKEKLKIHYTMMFGPGGLLEGEDAEAWSQQFSGSNIDYADDRTYYYGLGLDEEESHPEIPGKVGSCFNEHYAREFYLQWRQRLEQGIQETSKLEIK</sequence>
<evidence type="ECO:0000256" key="5">
    <source>
        <dbReference type="ARBA" id="ARBA00023002"/>
    </source>
</evidence>
<protein>
    <submittedName>
        <fullName evidence="10">Ring-hydroxylating protein subunit alpha</fullName>
    </submittedName>
</protein>
<dbReference type="SUPFAM" id="SSF50022">
    <property type="entry name" value="ISP domain"/>
    <property type="match status" value="1"/>
</dbReference>
<keyword evidence="5" id="KW-0560">Oxidoreductase</keyword>
<evidence type="ECO:0000313" key="10">
    <source>
        <dbReference type="EMBL" id="KEI72359.1"/>
    </source>
</evidence>